<feature type="region of interest" description="Disordered" evidence="1">
    <location>
        <begin position="999"/>
        <end position="1022"/>
    </location>
</feature>
<organism evidence="3 4">
    <name type="scientific">Saccharomyces pastorianus</name>
    <name type="common">Lager yeast</name>
    <name type="synonym">Saccharomyces cerevisiae x Saccharomyces eubayanus</name>
    <dbReference type="NCBI Taxonomy" id="27292"/>
    <lineage>
        <taxon>Eukaryota</taxon>
        <taxon>Fungi</taxon>
        <taxon>Dikarya</taxon>
        <taxon>Ascomycota</taxon>
        <taxon>Saccharomycotina</taxon>
        <taxon>Saccharomycetes</taxon>
        <taxon>Saccharomycetales</taxon>
        <taxon>Saccharomycetaceae</taxon>
        <taxon>Saccharomyces</taxon>
    </lineage>
</organism>
<feature type="region of interest" description="Disordered" evidence="1">
    <location>
        <begin position="1075"/>
        <end position="1121"/>
    </location>
</feature>
<keyword evidence="4" id="KW-1185">Reference proteome</keyword>
<feature type="compositionally biased region" description="Low complexity" evidence="1">
    <location>
        <begin position="318"/>
        <end position="329"/>
    </location>
</feature>
<feature type="region of interest" description="Disordered" evidence="1">
    <location>
        <begin position="513"/>
        <end position="532"/>
    </location>
</feature>
<feature type="compositionally biased region" description="Polar residues" evidence="1">
    <location>
        <begin position="999"/>
        <end position="1009"/>
    </location>
</feature>
<dbReference type="GO" id="GO:0070086">
    <property type="term" value="P:ubiquitin-dependent endocytosis"/>
    <property type="evidence" value="ECO:0007669"/>
    <property type="project" value="TreeGrafter"/>
</dbReference>
<name>A0A6C1E0Z6_SACPS</name>
<feature type="region of interest" description="Disordered" evidence="1">
    <location>
        <begin position="578"/>
        <end position="600"/>
    </location>
</feature>
<sequence length="1121" mass="124817">MQSTVPIAIASNGNKRDVVQNVSAGDEGDILQRLARNREMISTSLSPQKSSGFSGRRRSSSVRDALSSFFGTGNSPTSSMDDYSNLMNRNYSTASTAMCRGNSFPSDVGTKAYNITGSYQPDRHRNSVPYTTIDQLHTRQDTGLRRESDPVAAKKISSNNDIVRSFITHHASNSTMFINRVLSDYLADRGFIKQTPLYNKKSVLEISIATSAESVFLPTTESDETEYLSLIHGSLNQARTQPVGSTNTAESDFLPSCPTMDTLNENNDLSLFPLHTQRTSPSNTARTGNAMDTSNSDRASPASNNNTTDADSFVASGNNNPMNNNNSPARNRHPNSHSRSLPNAWNSQMPSFSFALIFSLNKSTTLSDIKVELTSNVRVVWFNGLPPTKNVNEECYNIGSLDWTLNADNFNLFIPQGAKSPLDIVENHSNNRKLKVLQKLSMRKRRSFSNKAVLRENILNNLNASNSTNKLNAGVYVFIIPIVLASRIPESLYYPSARVSYSLRLATKLKDEHTQLVASRPRSSSISSPQKLRSYSCSDSYEYSQIDDTIEGETYNNDKNSTGKIAFPSSWLKSAKGRLKRNNSNGSSDNNGASSSGLAMQHDSEDTINLQYPLHLVRTPPEISVTTANKPLYINKVWENCLSYEISFAQKYVPLNGEIPITIKVAPLVKSLSVKRIRVSCREKISYRSKDYQYDFDQLDPLASDPCNPYHMRYLVRKKKDRSLPLFEVASKFTSGPSIIEEVVTNTVDDNLLAYTSSKENNKDIPFSESFTVKTKLKFPKYCEVDATKAASLPPYGIDLFDPIKDPTQSENTSNNGNVLGFLVGRPNRASKTVHKIPQDKNHNEVNDTNGNSNTSLQTSSNVPIQHYTRLNKPRRGLYLDSMHFKNIQCSHKLEIVLRVSKTDSGSSKIIRHYEVIVDTPIYLISDLCNTSNIDLPTYDMATTESSKVLPPTFEEATSVSASPRSSVSYYPDDISMQQLNLSRSTSLANGYLSTLHPKTTAVSDSSNGAPIRDQQEQQARPLRTEDYALQMGNENNAYSNMDGLLSQDIFEQETAATLFKRDIVTMNFNNNIFTPRYSPRTFTNTDYNYNDNDNNDNDTEGPGPIIHPGPEPPRYDEISS</sequence>
<reference evidence="3 4" key="1">
    <citation type="journal article" date="2019" name="BMC Genomics">
        <title>Chromosome level assembly and comparative genome analysis confirm lager-brewing yeasts originated from a single hybridization.</title>
        <authorList>
            <person name="Salazar A.N."/>
            <person name="Gorter de Vries A.R."/>
            <person name="van den Broek M."/>
            <person name="Brouwers N."/>
            <person name="de la Torre Cortes P."/>
            <person name="Kuijpers N.G.A."/>
            <person name="Daran J.G."/>
            <person name="Abeel T."/>
        </authorList>
    </citation>
    <scope>NUCLEOTIDE SEQUENCE [LARGE SCALE GENOMIC DNA]</scope>
    <source>
        <strain evidence="3 4">CBS 1483</strain>
    </source>
</reference>
<evidence type="ECO:0000259" key="2">
    <source>
        <dbReference type="SMART" id="SM01017"/>
    </source>
</evidence>
<feature type="compositionally biased region" description="Low complexity" evidence="1">
    <location>
        <begin position="1084"/>
        <end position="1093"/>
    </location>
</feature>
<dbReference type="Proteomes" id="UP000501346">
    <property type="component" value="Chromosome ScXVI"/>
</dbReference>
<dbReference type="EMBL" id="CP048997">
    <property type="protein sequence ID" value="QID83006.1"/>
    <property type="molecule type" value="Genomic_DNA"/>
</dbReference>
<dbReference type="GO" id="GO:0030674">
    <property type="term" value="F:protein-macromolecule adaptor activity"/>
    <property type="evidence" value="ECO:0007669"/>
    <property type="project" value="TreeGrafter"/>
</dbReference>
<dbReference type="PANTHER" id="PTHR11188">
    <property type="entry name" value="ARRESTIN DOMAIN CONTAINING PROTEIN"/>
    <property type="match status" value="1"/>
</dbReference>
<dbReference type="GO" id="GO:0005829">
    <property type="term" value="C:cytosol"/>
    <property type="evidence" value="ECO:0007669"/>
    <property type="project" value="TreeGrafter"/>
</dbReference>
<protein>
    <submittedName>
        <fullName evidence="3">Transcription factor csr2</fullName>
    </submittedName>
</protein>
<feature type="region of interest" description="Disordered" evidence="1">
    <location>
        <begin position="837"/>
        <end position="860"/>
    </location>
</feature>
<dbReference type="Gene3D" id="2.60.40.640">
    <property type="match status" value="1"/>
</dbReference>
<feature type="compositionally biased region" description="Polar residues" evidence="1">
    <location>
        <begin position="847"/>
        <end position="860"/>
    </location>
</feature>
<dbReference type="InterPro" id="IPR011022">
    <property type="entry name" value="Arrestin_C-like"/>
</dbReference>
<evidence type="ECO:0000313" key="4">
    <source>
        <dbReference type="Proteomes" id="UP000501346"/>
    </source>
</evidence>
<dbReference type="GO" id="GO:0031625">
    <property type="term" value="F:ubiquitin protein ligase binding"/>
    <property type="evidence" value="ECO:0007669"/>
    <property type="project" value="TreeGrafter"/>
</dbReference>
<dbReference type="SMART" id="SM01017">
    <property type="entry name" value="Arrestin_C"/>
    <property type="match status" value="1"/>
</dbReference>
<evidence type="ECO:0000256" key="1">
    <source>
        <dbReference type="SAM" id="MobiDB-lite"/>
    </source>
</evidence>
<feature type="domain" description="Arrestin C-terminal-like" evidence="2">
    <location>
        <begin position="638"/>
        <end position="929"/>
    </location>
</feature>
<dbReference type="OrthoDB" id="2333384at2759"/>
<dbReference type="PANTHER" id="PTHR11188:SF168">
    <property type="entry name" value="PROTEIN ECM21-RELATED"/>
    <property type="match status" value="1"/>
</dbReference>
<accession>A0A6C1E0Z6</accession>
<feature type="compositionally biased region" description="Polar residues" evidence="1">
    <location>
        <begin position="276"/>
        <end position="310"/>
    </location>
</feature>
<proteinExistence type="predicted"/>
<feature type="compositionally biased region" description="Low complexity" evidence="1">
    <location>
        <begin position="582"/>
        <end position="597"/>
    </location>
</feature>
<gene>
    <name evidence="3" type="primary">CSR2_1</name>
    <name evidence="3" type="ORF">GRS66_005444</name>
</gene>
<feature type="compositionally biased region" description="Low complexity" evidence="1">
    <location>
        <begin position="519"/>
        <end position="529"/>
    </location>
</feature>
<dbReference type="AlphaFoldDB" id="A0A6C1E0Z6"/>
<feature type="compositionally biased region" description="Basic and acidic residues" evidence="1">
    <location>
        <begin position="837"/>
        <end position="846"/>
    </location>
</feature>
<feature type="region of interest" description="Disordered" evidence="1">
    <location>
        <begin position="273"/>
        <end position="344"/>
    </location>
</feature>
<dbReference type="InterPro" id="IPR050357">
    <property type="entry name" value="Arrestin_domain-protein"/>
</dbReference>
<dbReference type="InterPro" id="IPR014752">
    <property type="entry name" value="Arrestin-like_C"/>
</dbReference>
<evidence type="ECO:0000313" key="3">
    <source>
        <dbReference type="EMBL" id="QID83006.1"/>
    </source>
</evidence>